<evidence type="ECO:0000313" key="1">
    <source>
        <dbReference type="EMBL" id="KAF5776771.1"/>
    </source>
</evidence>
<reference evidence="1" key="1">
    <citation type="journal article" date="2017" name="Nature">
        <title>The sunflower genome provides insights into oil metabolism, flowering and Asterid evolution.</title>
        <authorList>
            <person name="Badouin H."/>
            <person name="Gouzy J."/>
            <person name="Grassa C.J."/>
            <person name="Murat F."/>
            <person name="Staton S.E."/>
            <person name="Cottret L."/>
            <person name="Lelandais-Briere C."/>
            <person name="Owens G.L."/>
            <person name="Carrere S."/>
            <person name="Mayjonade B."/>
            <person name="Legrand L."/>
            <person name="Gill N."/>
            <person name="Kane N.C."/>
            <person name="Bowers J.E."/>
            <person name="Hubner S."/>
            <person name="Bellec A."/>
            <person name="Berard A."/>
            <person name="Berges H."/>
            <person name="Blanchet N."/>
            <person name="Boniface M.C."/>
            <person name="Brunel D."/>
            <person name="Catrice O."/>
            <person name="Chaidir N."/>
            <person name="Claudel C."/>
            <person name="Donnadieu C."/>
            <person name="Faraut T."/>
            <person name="Fievet G."/>
            <person name="Helmstetter N."/>
            <person name="King M."/>
            <person name="Knapp S.J."/>
            <person name="Lai Z."/>
            <person name="Le Paslier M.C."/>
            <person name="Lippi Y."/>
            <person name="Lorenzon L."/>
            <person name="Mandel J.R."/>
            <person name="Marage G."/>
            <person name="Marchand G."/>
            <person name="Marquand E."/>
            <person name="Bret-Mestries E."/>
            <person name="Morien E."/>
            <person name="Nambeesan S."/>
            <person name="Nguyen T."/>
            <person name="Pegot-Espagnet P."/>
            <person name="Pouilly N."/>
            <person name="Raftis F."/>
            <person name="Sallet E."/>
            <person name="Schiex T."/>
            <person name="Thomas J."/>
            <person name="Vandecasteele C."/>
            <person name="Vares D."/>
            <person name="Vear F."/>
            <person name="Vautrin S."/>
            <person name="Crespi M."/>
            <person name="Mangin B."/>
            <person name="Burke J.M."/>
            <person name="Salse J."/>
            <person name="Munos S."/>
            <person name="Vincourt P."/>
            <person name="Rieseberg L.H."/>
            <person name="Langlade N.B."/>
        </authorList>
    </citation>
    <scope>NUCLEOTIDE SEQUENCE</scope>
    <source>
        <tissue evidence="1">Leaves</tissue>
    </source>
</reference>
<protein>
    <submittedName>
        <fullName evidence="1">Uncharacterized protein</fullName>
    </submittedName>
</protein>
<dbReference type="Proteomes" id="UP000215914">
    <property type="component" value="Unassembled WGS sequence"/>
</dbReference>
<comment type="caution">
    <text evidence="1">The sequence shown here is derived from an EMBL/GenBank/DDBJ whole genome shotgun (WGS) entry which is preliminary data.</text>
</comment>
<keyword evidence="2" id="KW-1185">Reference proteome</keyword>
<proteinExistence type="predicted"/>
<accession>A0A9K3HEK4</accession>
<sequence length="75" mass="8875">MDVRYRFRMVPILVAKCSALCQCQCRYQFSTCLGTRSVLVYQKYRHRISEKTGTESINIVYQMLIIYELVTIDLN</sequence>
<reference evidence="1" key="2">
    <citation type="submission" date="2020-06" db="EMBL/GenBank/DDBJ databases">
        <title>Helianthus annuus Genome sequencing and assembly Release 2.</title>
        <authorList>
            <person name="Gouzy J."/>
            <person name="Langlade N."/>
            <person name="Munos S."/>
        </authorList>
    </citation>
    <scope>NUCLEOTIDE SEQUENCE</scope>
    <source>
        <tissue evidence="1">Leaves</tissue>
    </source>
</reference>
<dbReference type="AlphaFoldDB" id="A0A9K3HEK4"/>
<name>A0A9K3HEK4_HELAN</name>
<gene>
    <name evidence="1" type="ORF">HanXRQr2_Chr12g0528001</name>
</gene>
<dbReference type="EMBL" id="MNCJ02000327">
    <property type="protein sequence ID" value="KAF5776771.1"/>
    <property type="molecule type" value="Genomic_DNA"/>
</dbReference>
<organism evidence="1 2">
    <name type="scientific">Helianthus annuus</name>
    <name type="common">Common sunflower</name>
    <dbReference type="NCBI Taxonomy" id="4232"/>
    <lineage>
        <taxon>Eukaryota</taxon>
        <taxon>Viridiplantae</taxon>
        <taxon>Streptophyta</taxon>
        <taxon>Embryophyta</taxon>
        <taxon>Tracheophyta</taxon>
        <taxon>Spermatophyta</taxon>
        <taxon>Magnoliopsida</taxon>
        <taxon>eudicotyledons</taxon>
        <taxon>Gunneridae</taxon>
        <taxon>Pentapetalae</taxon>
        <taxon>asterids</taxon>
        <taxon>campanulids</taxon>
        <taxon>Asterales</taxon>
        <taxon>Asteraceae</taxon>
        <taxon>Asteroideae</taxon>
        <taxon>Heliantheae alliance</taxon>
        <taxon>Heliantheae</taxon>
        <taxon>Helianthus</taxon>
    </lineage>
</organism>
<evidence type="ECO:0000313" key="2">
    <source>
        <dbReference type="Proteomes" id="UP000215914"/>
    </source>
</evidence>
<dbReference type="Gramene" id="mRNA:HanXRQr2_Chr12g0528001">
    <property type="protein sequence ID" value="mRNA:HanXRQr2_Chr12g0528001"/>
    <property type="gene ID" value="HanXRQr2_Chr12g0528001"/>
</dbReference>